<gene>
    <name evidence="1" type="ORF">BU25DRAFT_411971</name>
</gene>
<accession>A0ACB6RY01</accession>
<sequence>MSRSSLSYLRLFVLLAALLLCVGPALSIPSPKDGEDDDKHNDNKDDKDDKKDNKNVIRVKEGQSIQNAIDRAKPYVRIEVEGEHAEQLTITKDGISLIGKGARLSPPGHYDPHNFCYGLVKDDAGTTNKSAGICIHGRKIELADKYTPFDLHWKVDSVGDPVKDVRVSGFEVVGFDGPNIAVYGGKNTKVSHNKLKAGFRYGFLTAGSTGTVASENIVIGSAPATLQNGPIGMCMDDLSSAEFSYNNISNYNIALCTETSGGVNKNNDIHDCCIGNIIDPNVTHAKSIDNHIYRWNKKCPPDSAAGISLLGAKNALVQGNKIEIGFTGLAPPQGGAGLFLGLEDLFQAVNEGNTITNNWFGENDADIFDDSKGKNYISNNICDIAARGPLPGTPAPEYCIADKGHY</sequence>
<name>A0ACB6RY01_9PLEO</name>
<evidence type="ECO:0000313" key="2">
    <source>
        <dbReference type="Proteomes" id="UP000799754"/>
    </source>
</evidence>
<organism evidence="1 2">
    <name type="scientific">Macroventuria anomochaeta</name>
    <dbReference type="NCBI Taxonomy" id="301207"/>
    <lineage>
        <taxon>Eukaryota</taxon>
        <taxon>Fungi</taxon>
        <taxon>Dikarya</taxon>
        <taxon>Ascomycota</taxon>
        <taxon>Pezizomycotina</taxon>
        <taxon>Dothideomycetes</taxon>
        <taxon>Pleosporomycetidae</taxon>
        <taxon>Pleosporales</taxon>
        <taxon>Pleosporineae</taxon>
        <taxon>Didymellaceae</taxon>
        <taxon>Macroventuria</taxon>
    </lineage>
</organism>
<comment type="caution">
    <text evidence="1">The sequence shown here is derived from an EMBL/GenBank/DDBJ whole genome shotgun (WGS) entry which is preliminary data.</text>
</comment>
<reference evidence="1" key="1">
    <citation type="journal article" date="2020" name="Stud. Mycol.">
        <title>101 Dothideomycetes genomes: a test case for predicting lifestyles and emergence of pathogens.</title>
        <authorList>
            <person name="Haridas S."/>
            <person name="Albert R."/>
            <person name="Binder M."/>
            <person name="Bloem J."/>
            <person name="Labutti K."/>
            <person name="Salamov A."/>
            <person name="Andreopoulos B."/>
            <person name="Baker S."/>
            <person name="Barry K."/>
            <person name="Bills G."/>
            <person name="Bluhm B."/>
            <person name="Cannon C."/>
            <person name="Castanera R."/>
            <person name="Culley D."/>
            <person name="Daum C."/>
            <person name="Ezra D."/>
            <person name="Gonzalez J."/>
            <person name="Henrissat B."/>
            <person name="Kuo A."/>
            <person name="Liang C."/>
            <person name="Lipzen A."/>
            <person name="Lutzoni F."/>
            <person name="Magnuson J."/>
            <person name="Mondo S."/>
            <person name="Nolan M."/>
            <person name="Ohm R."/>
            <person name="Pangilinan J."/>
            <person name="Park H.-J."/>
            <person name="Ramirez L."/>
            <person name="Alfaro M."/>
            <person name="Sun H."/>
            <person name="Tritt A."/>
            <person name="Yoshinaga Y."/>
            <person name="Zwiers L.-H."/>
            <person name="Turgeon B."/>
            <person name="Goodwin S."/>
            <person name="Spatafora J."/>
            <person name="Crous P."/>
            <person name="Grigoriev I."/>
        </authorList>
    </citation>
    <scope>NUCLEOTIDE SEQUENCE</scope>
    <source>
        <strain evidence="1">CBS 525.71</strain>
    </source>
</reference>
<dbReference type="Proteomes" id="UP000799754">
    <property type="component" value="Unassembled WGS sequence"/>
</dbReference>
<proteinExistence type="predicted"/>
<keyword evidence="2" id="KW-1185">Reference proteome</keyword>
<evidence type="ECO:0000313" key="1">
    <source>
        <dbReference type="EMBL" id="KAF2626142.1"/>
    </source>
</evidence>
<dbReference type="EMBL" id="MU006722">
    <property type="protein sequence ID" value="KAF2626142.1"/>
    <property type="molecule type" value="Genomic_DNA"/>
</dbReference>
<protein>
    <submittedName>
        <fullName evidence="1">Uncharacterized protein</fullName>
    </submittedName>
</protein>